<dbReference type="InterPro" id="IPR010982">
    <property type="entry name" value="Lambda_DNA-bd_dom_sf"/>
</dbReference>
<accession>A0ABV9ZRT7</accession>
<dbReference type="Gene3D" id="1.10.260.40">
    <property type="entry name" value="lambda repressor-like DNA-binding domains"/>
    <property type="match status" value="1"/>
</dbReference>
<evidence type="ECO:0000313" key="3">
    <source>
        <dbReference type="EMBL" id="MFC5144022.1"/>
    </source>
</evidence>
<feature type="region of interest" description="Disordered" evidence="1">
    <location>
        <begin position="1"/>
        <end position="27"/>
    </location>
</feature>
<dbReference type="SMART" id="SM00530">
    <property type="entry name" value="HTH_XRE"/>
    <property type="match status" value="1"/>
</dbReference>
<reference evidence="4" key="1">
    <citation type="journal article" date="2019" name="Int. J. Syst. Evol. Microbiol.">
        <title>The Global Catalogue of Microorganisms (GCM) 10K type strain sequencing project: providing services to taxonomists for standard genome sequencing and annotation.</title>
        <authorList>
            <consortium name="The Broad Institute Genomics Platform"/>
            <consortium name="The Broad Institute Genome Sequencing Center for Infectious Disease"/>
            <person name="Wu L."/>
            <person name="Ma J."/>
        </authorList>
    </citation>
    <scope>NUCLEOTIDE SEQUENCE [LARGE SCALE GENOMIC DNA]</scope>
    <source>
        <strain evidence="4">CGMCC 4.1641</strain>
    </source>
</reference>
<dbReference type="SUPFAM" id="SSF47413">
    <property type="entry name" value="lambda repressor-like DNA-binding domains"/>
    <property type="match status" value="1"/>
</dbReference>
<dbReference type="Proteomes" id="UP001596222">
    <property type="component" value="Unassembled WGS sequence"/>
</dbReference>
<protein>
    <submittedName>
        <fullName evidence="3">Helix-turn-helix domain-containing protein</fullName>
    </submittedName>
</protein>
<feature type="domain" description="HTH cro/C1-type" evidence="2">
    <location>
        <begin position="39"/>
        <end position="93"/>
    </location>
</feature>
<feature type="compositionally biased region" description="Low complexity" evidence="1">
    <location>
        <begin position="116"/>
        <end position="125"/>
    </location>
</feature>
<evidence type="ECO:0000313" key="4">
    <source>
        <dbReference type="Proteomes" id="UP001596222"/>
    </source>
</evidence>
<sequence>MSSHASKPAPAPAAPVIPLRPAPARPSEPLWRNVVGDVLRRERLAQKRTLKDVADAGRISMPYLSEVERGRKEASSEVLAAAAKALGLSLAELLALVQAELIRLASRTHVRSVRSVGPVGQAAAPQPAPRRQSEVRLAA</sequence>
<keyword evidence="4" id="KW-1185">Reference proteome</keyword>
<evidence type="ECO:0000259" key="2">
    <source>
        <dbReference type="PROSITE" id="PS50943"/>
    </source>
</evidence>
<comment type="caution">
    <text evidence="3">The sequence shown here is derived from an EMBL/GenBank/DDBJ whole genome shotgun (WGS) entry which is preliminary data.</text>
</comment>
<dbReference type="Pfam" id="PF01381">
    <property type="entry name" value="HTH_3"/>
    <property type="match status" value="1"/>
</dbReference>
<evidence type="ECO:0000256" key="1">
    <source>
        <dbReference type="SAM" id="MobiDB-lite"/>
    </source>
</evidence>
<dbReference type="RefSeq" id="WP_382037541.1">
    <property type="nucleotide sequence ID" value="NZ_JBHSKJ010000002.1"/>
</dbReference>
<feature type="compositionally biased region" description="Pro residues" evidence="1">
    <location>
        <begin position="9"/>
        <end position="26"/>
    </location>
</feature>
<gene>
    <name evidence="3" type="ORF">ACFPP6_04885</name>
</gene>
<dbReference type="PROSITE" id="PS50943">
    <property type="entry name" value="HTH_CROC1"/>
    <property type="match status" value="1"/>
</dbReference>
<dbReference type="InterPro" id="IPR001387">
    <property type="entry name" value="Cro/C1-type_HTH"/>
</dbReference>
<dbReference type="EMBL" id="JBHSKJ010000002">
    <property type="protein sequence ID" value="MFC5144022.1"/>
    <property type="molecule type" value="Genomic_DNA"/>
</dbReference>
<name>A0ABV9ZRT7_9ACTN</name>
<proteinExistence type="predicted"/>
<organism evidence="3 4">
    <name type="scientific">Streptomyces aureoversilis</name>
    <dbReference type="NCBI Taxonomy" id="67277"/>
    <lineage>
        <taxon>Bacteria</taxon>
        <taxon>Bacillati</taxon>
        <taxon>Actinomycetota</taxon>
        <taxon>Actinomycetes</taxon>
        <taxon>Kitasatosporales</taxon>
        <taxon>Streptomycetaceae</taxon>
        <taxon>Streptomyces</taxon>
    </lineage>
</organism>
<feature type="region of interest" description="Disordered" evidence="1">
    <location>
        <begin position="115"/>
        <end position="139"/>
    </location>
</feature>